<dbReference type="CDD" id="cd14256">
    <property type="entry name" value="Dockerin_I"/>
    <property type="match status" value="3"/>
</dbReference>
<feature type="transmembrane region" description="Helical" evidence="1">
    <location>
        <begin position="49"/>
        <end position="67"/>
    </location>
</feature>
<dbReference type="EMBL" id="LAZR01000029">
    <property type="protein sequence ID" value="KKO02842.1"/>
    <property type="molecule type" value="Genomic_DNA"/>
</dbReference>
<dbReference type="Gene3D" id="1.10.1330.10">
    <property type="entry name" value="Dockerin domain"/>
    <property type="match status" value="3"/>
</dbReference>
<reference evidence="3" key="1">
    <citation type="journal article" date="2015" name="Nature">
        <title>Complex archaea that bridge the gap between prokaryotes and eukaryotes.</title>
        <authorList>
            <person name="Spang A."/>
            <person name="Saw J.H."/>
            <person name="Jorgensen S.L."/>
            <person name="Zaremba-Niedzwiedzka K."/>
            <person name="Martijn J."/>
            <person name="Lind A.E."/>
            <person name="van Eijk R."/>
            <person name="Schleper C."/>
            <person name="Guy L."/>
            <person name="Ettema T.J."/>
        </authorList>
    </citation>
    <scope>NUCLEOTIDE SEQUENCE</scope>
</reference>
<keyword evidence="1" id="KW-0472">Membrane</keyword>
<name>A0A0F9XTR6_9ZZZZ</name>
<gene>
    <name evidence="3" type="ORF">LCGC14_0102920</name>
</gene>
<sequence>MKKEELEKKLENINLPHIEIQSHQQRLKMALLNSGYFKEKIIMSWTKKLVPAGIVLALVVVLGVTVVNPKLIEAKAMAIAKNDPQIQKIMKETGAAIREVKIKEGKGYVLFTLPEDRLPLSLEEVAIKSEKGEMEFFVGTLVLVDLKEKRVDNVEILTESTIHSVQLTDEEKAKVIGIAKNDLNVQEMIGEITSTDVEINVKPTQLSRLFLEEYADGFRVSSWLQEEKKANVVLKISGQEEQKVITVNLTQEKVESTMSIGTIRPIIREIGKIPPCGLSLGGVDIVFGDINLDGYISKADSQLILEYVVGKQTLTWEQLKRADVDGNKDIDSVDAMFILQYAQGLRKTFPVCEVKEIVPQPLPLPQPPITRRVPPCGSFGDVDKDGFVTDKDSNLVLSHVVGDVELTEDQKKRADVDNDGKITSVDALFISQYIKGLKDTFPVCSKKPVCSGLGDVDNDGFITAIGDSQLVLKFDVGLVRLTDEQKRRADVNGDGNVNSVDAMLILRSAQGMGDDLWVCKKW</sequence>
<dbReference type="Pfam" id="PF00404">
    <property type="entry name" value="Dockerin_1"/>
    <property type="match status" value="3"/>
</dbReference>
<protein>
    <recommendedName>
        <fullName evidence="2">Dockerin domain-containing protein</fullName>
    </recommendedName>
</protein>
<evidence type="ECO:0000313" key="3">
    <source>
        <dbReference type="EMBL" id="KKO02842.1"/>
    </source>
</evidence>
<dbReference type="AlphaFoldDB" id="A0A0F9XTR6"/>
<dbReference type="GO" id="GO:0000272">
    <property type="term" value="P:polysaccharide catabolic process"/>
    <property type="evidence" value="ECO:0007669"/>
    <property type="project" value="InterPro"/>
</dbReference>
<keyword evidence="1" id="KW-0812">Transmembrane</keyword>
<evidence type="ECO:0000259" key="2">
    <source>
        <dbReference type="PROSITE" id="PS51766"/>
    </source>
</evidence>
<feature type="domain" description="Dockerin" evidence="2">
    <location>
        <begin position="283"/>
        <end position="351"/>
    </location>
</feature>
<evidence type="ECO:0000256" key="1">
    <source>
        <dbReference type="SAM" id="Phobius"/>
    </source>
</evidence>
<dbReference type="PROSITE" id="PS51766">
    <property type="entry name" value="DOCKERIN"/>
    <property type="match status" value="2"/>
</dbReference>
<feature type="domain" description="Dockerin" evidence="2">
    <location>
        <begin position="375"/>
        <end position="443"/>
    </location>
</feature>
<organism evidence="3">
    <name type="scientific">marine sediment metagenome</name>
    <dbReference type="NCBI Taxonomy" id="412755"/>
    <lineage>
        <taxon>unclassified sequences</taxon>
        <taxon>metagenomes</taxon>
        <taxon>ecological metagenomes</taxon>
    </lineage>
</organism>
<comment type="caution">
    <text evidence="3">The sequence shown here is derived from an EMBL/GenBank/DDBJ whole genome shotgun (WGS) entry which is preliminary data.</text>
</comment>
<accession>A0A0F9XTR6</accession>
<dbReference type="InterPro" id="IPR016134">
    <property type="entry name" value="Dockerin_dom"/>
</dbReference>
<dbReference type="SUPFAM" id="SSF63446">
    <property type="entry name" value="Type I dockerin domain"/>
    <property type="match status" value="3"/>
</dbReference>
<dbReference type="GO" id="GO:0004553">
    <property type="term" value="F:hydrolase activity, hydrolyzing O-glycosyl compounds"/>
    <property type="evidence" value="ECO:0007669"/>
    <property type="project" value="InterPro"/>
</dbReference>
<dbReference type="InterPro" id="IPR036439">
    <property type="entry name" value="Dockerin_dom_sf"/>
</dbReference>
<dbReference type="InterPro" id="IPR002105">
    <property type="entry name" value="Dockerin_1_rpt"/>
</dbReference>
<proteinExistence type="predicted"/>
<keyword evidence="1" id="KW-1133">Transmembrane helix</keyword>